<organism evidence="2 3">
    <name type="scientific">Rhizosphaericola mali</name>
    <dbReference type="NCBI Taxonomy" id="2545455"/>
    <lineage>
        <taxon>Bacteria</taxon>
        <taxon>Pseudomonadati</taxon>
        <taxon>Bacteroidota</taxon>
        <taxon>Chitinophagia</taxon>
        <taxon>Chitinophagales</taxon>
        <taxon>Chitinophagaceae</taxon>
        <taxon>Rhizosphaericola</taxon>
    </lineage>
</organism>
<keyword evidence="3" id="KW-1185">Reference proteome</keyword>
<dbReference type="AlphaFoldDB" id="A0A5P2G6G2"/>
<evidence type="ECO:0000313" key="3">
    <source>
        <dbReference type="Proteomes" id="UP000292424"/>
    </source>
</evidence>
<dbReference type="KEGG" id="arac:E0W69_005310"/>
<dbReference type="InterPro" id="IPR012337">
    <property type="entry name" value="RNaseH-like_sf"/>
</dbReference>
<gene>
    <name evidence="2" type="ORF">E0W69_005310</name>
</gene>
<dbReference type="EMBL" id="CP044016">
    <property type="protein sequence ID" value="QES90917.1"/>
    <property type="molecule type" value="Genomic_DNA"/>
</dbReference>
<dbReference type="PANTHER" id="PTHR46889:SF4">
    <property type="entry name" value="TRANSPOSASE INSO FOR INSERTION SEQUENCE ELEMENT IS911B-RELATED"/>
    <property type="match status" value="1"/>
</dbReference>
<dbReference type="SUPFAM" id="SSF53098">
    <property type="entry name" value="Ribonuclease H-like"/>
    <property type="match status" value="1"/>
</dbReference>
<dbReference type="RefSeq" id="WP_131331902.1">
    <property type="nucleotide sequence ID" value="NZ_CP044016.1"/>
</dbReference>
<name>A0A5P2G6G2_9BACT</name>
<feature type="domain" description="Integrase catalytic" evidence="1">
    <location>
        <begin position="16"/>
        <end position="56"/>
    </location>
</feature>
<sequence length="93" mass="11058">MTFGAASRCWDNAPSESFFKTLKAELVYHENFRTKKEAESAIFDFIEIWYNRKRRHSFLNYQIPSKNELDFSSITNMLKFIVMNANSLNIQKH</sequence>
<dbReference type="InterPro" id="IPR050900">
    <property type="entry name" value="Transposase_IS3/IS150/IS904"/>
</dbReference>
<dbReference type="PANTHER" id="PTHR46889">
    <property type="entry name" value="TRANSPOSASE INSF FOR INSERTION SEQUENCE IS3B-RELATED"/>
    <property type="match status" value="1"/>
</dbReference>
<reference evidence="2 3" key="1">
    <citation type="submission" date="2019-09" db="EMBL/GenBank/DDBJ databases">
        <title>Complete genome sequence of Arachidicoccus sp. B3-10 isolated from apple orchard soil.</title>
        <authorList>
            <person name="Kim H.S."/>
            <person name="Han K.-I."/>
            <person name="Suh M.K."/>
            <person name="Lee K.C."/>
            <person name="Eom M.K."/>
            <person name="Kim J.-S."/>
            <person name="Kang S.W."/>
            <person name="Sin Y."/>
            <person name="Lee J.-S."/>
        </authorList>
    </citation>
    <scope>NUCLEOTIDE SEQUENCE [LARGE SCALE GENOMIC DNA]</scope>
    <source>
        <strain evidence="2 3">B3-10</strain>
    </source>
</reference>
<dbReference type="InterPro" id="IPR001584">
    <property type="entry name" value="Integrase_cat-core"/>
</dbReference>
<dbReference type="Pfam" id="PF13333">
    <property type="entry name" value="rve_2"/>
    <property type="match status" value="1"/>
</dbReference>
<protein>
    <submittedName>
        <fullName evidence="2">IS3 family transposase</fullName>
    </submittedName>
</protein>
<dbReference type="OrthoDB" id="9815231at2"/>
<evidence type="ECO:0000259" key="1">
    <source>
        <dbReference type="Pfam" id="PF13333"/>
    </source>
</evidence>
<dbReference type="Proteomes" id="UP000292424">
    <property type="component" value="Chromosome"/>
</dbReference>
<evidence type="ECO:0000313" key="2">
    <source>
        <dbReference type="EMBL" id="QES90917.1"/>
    </source>
</evidence>
<accession>A0A5P2G6G2</accession>
<dbReference type="GO" id="GO:0015074">
    <property type="term" value="P:DNA integration"/>
    <property type="evidence" value="ECO:0007669"/>
    <property type="project" value="InterPro"/>
</dbReference>
<proteinExistence type="predicted"/>